<keyword evidence="7" id="KW-0735">Signal-anchor</keyword>
<reference evidence="13" key="1">
    <citation type="submission" date="2016-05" db="EMBL/GenBank/DDBJ databases">
        <title>Comparative genomics of biotechnologically important yeasts.</title>
        <authorList>
            <consortium name="DOE Joint Genome Institute"/>
            <person name="Riley R."/>
            <person name="Haridas S."/>
            <person name="Wolfe K.H."/>
            <person name="Lopes M.R."/>
            <person name="Hittinger C.T."/>
            <person name="Goker M."/>
            <person name="Salamov A."/>
            <person name="Wisecaver J."/>
            <person name="Long T.M."/>
            <person name="Aerts A.L."/>
            <person name="Barry K."/>
            <person name="Choi C."/>
            <person name="Clum A."/>
            <person name="Coughlan A.Y."/>
            <person name="Deshpande S."/>
            <person name="Douglass A.P."/>
            <person name="Hanson S.J."/>
            <person name="Klenk H.-P."/>
            <person name="Labutti K."/>
            <person name="Lapidus A."/>
            <person name="Lindquist E."/>
            <person name="Lipzen A."/>
            <person name="Meier-Kolthoff J.P."/>
            <person name="Ohm R.A."/>
            <person name="Otillar R.P."/>
            <person name="Pangilinan J."/>
            <person name="Peng Y."/>
            <person name="Rokas A."/>
            <person name="Rosa C.A."/>
            <person name="Scheuner C."/>
            <person name="Sibirny A.A."/>
            <person name="Slot J.C."/>
            <person name="Stielow J.B."/>
            <person name="Sun H."/>
            <person name="Kurtzman C.P."/>
            <person name="Blackwell M."/>
            <person name="Grigoriev I.V."/>
            <person name="Jeffries T.W."/>
        </authorList>
    </citation>
    <scope>NUCLEOTIDE SEQUENCE [LARGE SCALE GENOMIC DNA]</scope>
    <source>
        <strain evidence="13">NRRL Y-1933</strain>
    </source>
</reference>
<keyword evidence="11" id="KW-0325">Glycoprotein</keyword>
<dbReference type="PANTHER" id="PTHR31392">
    <property type="entry name" value="ALPHA-1,3-MANNOSYLTRANSFERASE MNN1-RELATED"/>
    <property type="match status" value="1"/>
</dbReference>
<comment type="subcellular location">
    <subcellularLocation>
        <location evidence="1">Golgi apparatus membrane</location>
        <topology evidence="1">Single-pass type II membrane protein</topology>
    </subcellularLocation>
</comment>
<dbReference type="InterPro" id="IPR022751">
    <property type="entry name" value="Alpha_mannosyltransferase"/>
</dbReference>
<keyword evidence="5" id="KW-0808">Transferase</keyword>
<name>A0A1E4RMN5_9ASCO</name>
<evidence type="ECO:0000256" key="10">
    <source>
        <dbReference type="ARBA" id="ARBA00023136"/>
    </source>
</evidence>
<evidence type="ECO:0000256" key="9">
    <source>
        <dbReference type="ARBA" id="ARBA00023034"/>
    </source>
</evidence>
<evidence type="ECO:0000256" key="5">
    <source>
        <dbReference type="ARBA" id="ARBA00022679"/>
    </source>
</evidence>
<dbReference type="RefSeq" id="XP_020077601.1">
    <property type="nucleotide sequence ID" value="XM_020223221.1"/>
</dbReference>
<keyword evidence="4" id="KW-0328">Glycosyltransferase</keyword>
<accession>A0A1E4RMN5</accession>
<dbReference type="GO" id="GO:0000033">
    <property type="term" value="F:alpha-1,3-mannosyltransferase activity"/>
    <property type="evidence" value="ECO:0007669"/>
    <property type="project" value="TreeGrafter"/>
</dbReference>
<dbReference type="UniPathway" id="UPA00378"/>
<evidence type="ECO:0000313" key="13">
    <source>
        <dbReference type="Proteomes" id="UP000095085"/>
    </source>
</evidence>
<evidence type="ECO:0000256" key="1">
    <source>
        <dbReference type="ARBA" id="ARBA00004323"/>
    </source>
</evidence>
<keyword evidence="6" id="KW-0812">Transmembrane</keyword>
<keyword evidence="10" id="KW-0472">Membrane</keyword>
<comment type="similarity">
    <text evidence="3">Belongs to the MNN1/MNT family.</text>
</comment>
<dbReference type="OrthoDB" id="430354at2759"/>
<dbReference type="STRING" id="984485.A0A1E4RMN5"/>
<dbReference type="AlphaFoldDB" id="A0A1E4RMN5"/>
<comment type="pathway">
    <text evidence="2">Protein modification; protein glycosylation.</text>
</comment>
<organism evidence="12 13">
    <name type="scientific">Hyphopichia burtonii NRRL Y-1933</name>
    <dbReference type="NCBI Taxonomy" id="984485"/>
    <lineage>
        <taxon>Eukaryota</taxon>
        <taxon>Fungi</taxon>
        <taxon>Dikarya</taxon>
        <taxon>Ascomycota</taxon>
        <taxon>Saccharomycotina</taxon>
        <taxon>Pichiomycetes</taxon>
        <taxon>Debaryomycetaceae</taxon>
        <taxon>Hyphopichia</taxon>
    </lineage>
</organism>
<dbReference type="PANTHER" id="PTHR31392:SF1">
    <property type="entry name" value="ALPHA-1,3-MANNOSYLTRANSFERASE MNN1-RELATED"/>
    <property type="match status" value="1"/>
</dbReference>
<evidence type="ECO:0000256" key="6">
    <source>
        <dbReference type="ARBA" id="ARBA00022692"/>
    </source>
</evidence>
<evidence type="ECO:0000256" key="7">
    <source>
        <dbReference type="ARBA" id="ARBA00022968"/>
    </source>
</evidence>
<evidence type="ECO:0000313" key="12">
    <source>
        <dbReference type="EMBL" id="ODV68534.1"/>
    </source>
</evidence>
<proteinExistence type="inferred from homology"/>
<keyword evidence="9" id="KW-0333">Golgi apparatus</keyword>
<evidence type="ECO:0000256" key="3">
    <source>
        <dbReference type="ARBA" id="ARBA00009105"/>
    </source>
</evidence>
<dbReference type="GeneID" id="30997770"/>
<evidence type="ECO:0000256" key="2">
    <source>
        <dbReference type="ARBA" id="ARBA00004922"/>
    </source>
</evidence>
<evidence type="ECO:0000256" key="8">
    <source>
        <dbReference type="ARBA" id="ARBA00022989"/>
    </source>
</evidence>
<dbReference type="GO" id="GO:0000139">
    <property type="term" value="C:Golgi membrane"/>
    <property type="evidence" value="ECO:0007669"/>
    <property type="project" value="UniProtKB-SubCell"/>
</dbReference>
<dbReference type="GO" id="GO:0006493">
    <property type="term" value="P:protein O-linked glycosylation"/>
    <property type="evidence" value="ECO:0007669"/>
    <property type="project" value="TreeGrafter"/>
</dbReference>
<keyword evidence="13" id="KW-1185">Reference proteome</keyword>
<keyword evidence="8" id="KW-1133">Transmembrane helix</keyword>
<evidence type="ECO:0000256" key="11">
    <source>
        <dbReference type="ARBA" id="ARBA00023180"/>
    </source>
</evidence>
<dbReference type="EMBL" id="KV454539">
    <property type="protein sequence ID" value="ODV68534.1"/>
    <property type="molecule type" value="Genomic_DNA"/>
</dbReference>
<dbReference type="Proteomes" id="UP000095085">
    <property type="component" value="Unassembled WGS sequence"/>
</dbReference>
<sequence length="723" mass="85261">MTSLRAWKTLLNNFFFRSKKLLVLFLLVICALILIKSVQDRKKVVLKPVNDKFDLVSNRINYINPIYQRWIESGEYETLRLADLSQKCNSYFDHLSKISESGSVYVDLELMSNFDFNIFLYKKKKWFREKTKRLRKNLMRKGSRFDENYHSKQLEIEFDHDIKELASFEYQTMREMNDARVFGKCFIENSIKDCRIHESKTFPWLNKEFPKFENWKLELLPKGELPVFNESSYSSGSSDCFINQLLAKSNGKGIVIPLLPTSNNNRQIDNTIRLINVLRGLKNTFPIEIVYLNNFFNQVDKRRLIEAARTEIRELPSSHHEYLKAMNLDEDFKFSTPKDFPKQDIWFVDISNVKNKDQHPLISKSFQFNNPTFTWLISTIFNSFEESVVLLPTAVPVVEIEHFFQMEKFREYGYLFFKKPSYYRDNKARKFAPGFHEITNFIKSFLMPNRNDQNMFGIRMRQKKLLLDTNRFLEDNFATLMDPTLLIINKPKIINSLLLGCNLQMYKILESRIQIFSEEVNPEIMWLSQEMTGNNEKIAFNRHFGVLAGQRTPYQNKNYFLATAADEYCSSSFGQLDEDDDHTLLYLTSDQLEHWIYQNPESQTILKSKFIITKNESHDLFGNGDQTNVLVDSTEIYDNTINKNPLYVAEVLNPPVIKNPILVQGFREPDQAWDKIYEFSDGGAYWCAYNLVGSIETPMKGKEVQYNEKLKAWFNYVLDLWLM</sequence>
<evidence type="ECO:0000256" key="4">
    <source>
        <dbReference type="ARBA" id="ARBA00022676"/>
    </source>
</evidence>
<gene>
    <name evidence="12" type="ORF">HYPBUDRAFT_238243</name>
</gene>
<protein>
    <submittedName>
        <fullName evidence="12">Uncharacterized protein</fullName>
    </submittedName>
</protein>
<dbReference type="Pfam" id="PF11051">
    <property type="entry name" value="Mannosyl_trans3"/>
    <property type="match status" value="1"/>
</dbReference>